<feature type="compositionally biased region" description="Polar residues" evidence="5">
    <location>
        <begin position="907"/>
        <end position="926"/>
    </location>
</feature>
<feature type="region of interest" description="Disordered" evidence="5">
    <location>
        <begin position="1"/>
        <end position="128"/>
    </location>
</feature>
<evidence type="ECO:0000256" key="2">
    <source>
        <dbReference type="ARBA" id="ARBA00022525"/>
    </source>
</evidence>
<protein>
    <submittedName>
        <fullName evidence="8">Leucine-rich repeat protein</fullName>
    </submittedName>
</protein>
<evidence type="ECO:0000259" key="7">
    <source>
        <dbReference type="PROSITE" id="PS50847"/>
    </source>
</evidence>
<keyword evidence="9" id="KW-1185">Reference proteome</keyword>
<keyword evidence="4" id="KW-0572">Peptidoglycan-anchor</keyword>
<feature type="compositionally biased region" description="Polar residues" evidence="5">
    <location>
        <begin position="24"/>
        <end position="67"/>
    </location>
</feature>
<gene>
    <name evidence="8" type="ORF">ACFP1H_11835</name>
</gene>
<dbReference type="RefSeq" id="WP_171001203.1">
    <property type="nucleotide sequence ID" value="NZ_BJDO01000010.1"/>
</dbReference>
<feature type="region of interest" description="Disordered" evidence="5">
    <location>
        <begin position="904"/>
        <end position="926"/>
    </location>
</feature>
<name>A0ABW1TCJ0_9LACO</name>
<dbReference type="PROSITE" id="PS50847">
    <property type="entry name" value="GRAM_POS_ANCHORING"/>
    <property type="match status" value="1"/>
</dbReference>
<dbReference type="Gene3D" id="3.80.10.10">
    <property type="entry name" value="Ribonuclease Inhibitor"/>
    <property type="match status" value="5"/>
</dbReference>
<feature type="signal peptide" evidence="6">
    <location>
        <begin position="1"/>
        <end position="16"/>
    </location>
</feature>
<feature type="compositionally biased region" description="Polar residues" evidence="5">
    <location>
        <begin position="91"/>
        <end position="103"/>
    </location>
</feature>
<dbReference type="InterPro" id="IPR053139">
    <property type="entry name" value="Surface_bspA-like"/>
</dbReference>
<feature type="region of interest" description="Disordered" evidence="5">
    <location>
        <begin position="944"/>
        <end position="995"/>
    </location>
</feature>
<feature type="compositionally biased region" description="Pro residues" evidence="5">
    <location>
        <begin position="109"/>
        <end position="119"/>
    </location>
</feature>
<dbReference type="InterPro" id="IPR026906">
    <property type="entry name" value="LRR_5"/>
</dbReference>
<feature type="compositionally biased region" description="Low complexity" evidence="5">
    <location>
        <begin position="68"/>
        <end position="79"/>
    </location>
</feature>
<feature type="chain" id="PRO_5047147134" evidence="6">
    <location>
        <begin position="17"/>
        <end position="1023"/>
    </location>
</feature>
<evidence type="ECO:0000256" key="3">
    <source>
        <dbReference type="ARBA" id="ARBA00022729"/>
    </source>
</evidence>
<dbReference type="PANTHER" id="PTHR45661:SF3">
    <property type="entry name" value="IG-LIKE DOMAIN-CONTAINING PROTEIN"/>
    <property type="match status" value="1"/>
</dbReference>
<dbReference type="NCBIfam" id="TIGR01167">
    <property type="entry name" value="LPXTG_anchor"/>
    <property type="match status" value="1"/>
</dbReference>
<comment type="caution">
    <text evidence="8">The sequence shown here is derived from an EMBL/GenBank/DDBJ whole genome shotgun (WGS) entry which is preliminary data.</text>
</comment>
<keyword evidence="3 6" id="KW-0732">Signal</keyword>
<feature type="region of interest" description="Disordered" evidence="5">
    <location>
        <begin position="794"/>
        <end position="875"/>
    </location>
</feature>
<evidence type="ECO:0000256" key="5">
    <source>
        <dbReference type="SAM" id="MobiDB-lite"/>
    </source>
</evidence>
<dbReference type="PANTHER" id="PTHR45661">
    <property type="entry name" value="SURFACE ANTIGEN"/>
    <property type="match status" value="1"/>
</dbReference>
<dbReference type="InterPro" id="IPR019931">
    <property type="entry name" value="LPXTG_anchor"/>
</dbReference>
<keyword evidence="2" id="KW-0964">Secreted</keyword>
<feature type="compositionally biased region" description="Polar residues" evidence="5">
    <location>
        <begin position="967"/>
        <end position="995"/>
    </location>
</feature>
<dbReference type="EMBL" id="JBHSSA010000118">
    <property type="protein sequence ID" value="MFC6255272.1"/>
    <property type="molecule type" value="Genomic_DNA"/>
</dbReference>
<accession>A0ABW1TCJ0</accession>
<dbReference type="InterPro" id="IPR032675">
    <property type="entry name" value="LRR_dom_sf"/>
</dbReference>
<sequence length="1023" mass="105735">MMVITGFTLTATSASAQTETAVTPTNQPTDVSVAPASSGTPTSEQDTKTDSGQSQAGNSAVTSGDNPSKSIDTTSDSSSQPNDSGKPATDGSASQSDQKPADSTATPAVPAPTAAPVPETPATDYQYSQNGANYTISGYSGNQTNITLPSQYNGGSVTEIGAGVFNDKHISGTVTIPDSIITIGDNAFANNDFSAINLGKGVKTIGNDAFSRTANNSNSTNSISTVIIPDTVTSIGDRAFVNSKIKQLQFGDSASVSNSKVETIGADAFSGNQISGTVTIPGSVTSIGDRAFANNDITGVNLGKGVQTIGNDAFSRNISTDSHNNISTVIIPDSVTSIGTWAFANDNITQLQFGDPASDSNVKIETIGNGAFSGNNISGIVTIPKSVESIGQYGFDSKTTVVAKDAAGNYWIPSTDSNGKLTFTQLTDYNYDSNDNGTYTVTGYTGSLQQYLGTTSKDGSINGLTLPDTYNGKSVTAIGDAAFAGYVGNKISGAVTIPDTVIQIGKDAFTQNNISTVKLGSGVQVIGDDAFSINQINAVTIPNSVISIGTRAFAENQITGLKLGDSVQTIGDDAFARDKRQSDSNNQISGTVVIPDSVTSIGARSFANNDISGLTLGNQVQTISDDAFSGNQISGIVVIPDSVTSIGENAFANNRIETLVLGQNIRTIGLYAFDSNDISHITGAKSMVSDQYLRGQQGTVNVQINATDVSGNQIQHVKAAIEKALSVGGTTSFNLSDNLTFIDHDNKTWTYDAATDTLTGLNSQKSAVGILFTFSSDGLGSYGAQNLIFTIDQSENSSTPGQSGNNTGTVPPAAPNVPTQNNTGTVPPAAPNVPTQNNTGTVPLVTPNTPTQSGNDTDAVQPNDSGTPKQPAIPTIVSNMPTQYRHTTSIVPLSSSSDTTVLGHVSATKQSQTSTITTNQGDADAEQQGTIKNDHAASSQIGEQAGPVAQKETNNSATTAATPSHEVYQSTMTTKQSKQANQSATATLPQTNDDSSAKPTFIGALLLSILSWFGLARRKHEQD</sequence>
<dbReference type="Proteomes" id="UP001596190">
    <property type="component" value="Unassembled WGS sequence"/>
</dbReference>
<evidence type="ECO:0000256" key="1">
    <source>
        <dbReference type="ARBA" id="ARBA00022512"/>
    </source>
</evidence>
<dbReference type="Pfam" id="PF13306">
    <property type="entry name" value="LRR_5"/>
    <property type="match status" value="4"/>
</dbReference>
<evidence type="ECO:0000313" key="9">
    <source>
        <dbReference type="Proteomes" id="UP001596190"/>
    </source>
</evidence>
<feature type="domain" description="Gram-positive cocci surface proteins LPxTG" evidence="7">
    <location>
        <begin position="988"/>
        <end position="1023"/>
    </location>
</feature>
<evidence type="ECO:0000313" key="8">
    <source>
        <dbReference type="EMBL" id="MFC6255272.1"/>
    </source>
</evidence>
<proteinExistence type="predicted"/>
<keyword evidence="1" id="KW-0134">Cell wall</keyword>
<reference evidence="9" key="1">
    <citation type="journal article" date="2019" name="Int. J. Syst. Evol. Microbiol.">
        <title>The Global Catalogue of Microorganisms (GCM) 10K type strain sequencing project: providing services to taxonomists for standard genome sequencing and annotation.</title>
        <authorList>
            <consortium name="The Broad Institute Genomics Platform"/>
            <consortium name="The Broad Institute Genome Sequencing Center for Infectious Disease"/>
            <person name="Wu L."/>
            <person name="Ma J."/>
        </authorList>
    </citation>
    <scope>NUCLEOTIDE SEQUENCE [LARGE SCALE GENOMIC DNA]</scope>
    <source>
        <strain evidence="9">CCM 8950</strain>
    </source>
</reference>
<feature type="compositionally biased region" description="Polar residues" evidence="5">
    <location>
        <begin position="794"/>
        <end position="809"/>
    </location>
</feature>
<evidence type="ECO:0000256" key="6">
    <source>
        <dbReference type="SAM" id="SignalP"/>
    </source>
</evidence>
<feature type="compositionally biased region" description="Low complexity" evidence="5">
    <location>
        <begin position="8"/>
        <end position="23"/>
    </location>
</feature>
<evidence type="ECO:0000256" key="4">
    <source>
        <dbReference type="ARBA" id="ARBA00023088"/>
    </source>
</evidence>
<feature type="compositionally biased region" description="Polar residues" evidence="5">
    <location>
        <begin position="833"/>
        <end position="868"/>
    </location>
</feature>
<organism evidence="8 9">
    <name type="scientific">Secundilactobacillus hailunensis</name>
    <dbReference type="NCBI Taxonomy" id="2559923"/>
    <lineage>
        <taxon>Bacteria</taxon>
        <taxon>Bacillati</taxon>
        <taxon>Bacillota</taxon>
        <taxon>Bacilli</taxon>
        <taxon>Lactobacillales</taxon>
        <taxon>Lactobacillaceae</taxon>
        <taxon>Secundilactobacillus</taxon>
    </lineage>
</organism>